<protein>
    <recommendedName>
        <fullName evidence="4">mannose-6-phosphate isomerase</fullName>
        <ecNumber evidence="4">5.3.1.8</ecNumber>
    </recommendedName>
    <alternativeName>
        <fullName evidence="8">Phosphohexomutase</fullName>
    </alternativeName>
    <alternativeName>
        <fullName evidence="9">Phosphomannose isomerase</fullName>
    </alternativeName>
</protein>
<dbReference type="SUPFAM" id="SSF51182">
    <property type="entry name" value="RmlC-like cupins"/>
    <property type="match status" value="1"/>
</dbReference>
<dbReference type="PANTHER" id="PTHR10309">
    <property type="entry name" value="MANNOSE-6-PHOSPHATE ISOMERASE"/>
    <property type="match status" value="1"/>
</dbReference>
<keyword evidence="16" id="KW-1185">Reference proteome</keyword>
<feature type="binding site" evidence="11">
    <location>
        <position position="284"/>
    </location>
    <ligand>
        <name>Zn(2+)</name>
        <dbReference type="ChEBI" id="CHEBI:29105"/>
    </ligand>
</feature>
<dbReference type="InterPro" id="IPR046458">
    <property type="entry name" value="PMI_typeI_hel"/>
</dbReference>
<dbReference type="Pfam" id="PF20511">
    <property type="entry name" value="PMI_typeI_cat"/>
    <property type="match status" value="1"/>
</dbReference>
<evidence type="ECO:0000256" key="5">
    <source>
        <dbReference type="ARBA" id="ARBA00022723"/>
    </source>
</evidence>
<comment type="cofactor">
    <cofactor evidence="11">
        <name>Zn(2+)</name>
        <dbReference type="ChEBI" id="CHEBI:29105"/>
    </cofactor>
    <text evidence="11">Binds 1 zinc ion per subunit.</text>
</comment>
<evidence type="ECO:0000256" key="4">
    <source>
        <dbReference type="ARBA" id="ARBA00011956"/>
    </source>
</evidence>
<dbReference type="InterPro" id="IPR018050">
    <property type="entry name" value="Pmannose_isomerase-type1_CS"/>
</dbReference>
<dbReference type="PROSITE" id="PS00965">
    <property type="entry name" value="PMI_I_1"/>
    <property type="match status" value="1"/>
</dbReference>
<dbReference type="AlphaFoldDB" id="A0A0N5AKN8"/>
<feature type="binding site" evidence="11">
    <location>
        <position position="111"/>
    </location>
    <ligand>
        <name>Zn(2+)</name>
        <dbReference type="ChEBI" id="CHEBI:29105"/>
    </ligand>
</feature>
<comment type="catalytic activity">
    <reaction evidence="1">
        <text>D-mannose 6-phosphate = D-fructose 6-phosphate</text>
        <dbReference type="Rhea" id="RHEA:12356"/>
        <dbReference type="ChEBI" id="CHEBI:58735"/>
        <dbReference type="ChEBI" id="CHEBI:61527"/>
        <dbReference type="EC" id="5.3.1.8"/>
    </reaction>
</comment>
<dbReference type="CDD" id="cd07011">
    <property type="entry name" value="cupin_PMI_type_I_N"/>
    <property type="match status" value="1"/>
</dbReference>
<dbReference type="Proteomes" id="UP000046393">
    <property type="component" value="Unplaced"/>
</dbReference>
<dbReference type="GO" id="GO:0009298">
    <property type="term" value="P:GDP-mannose biosynthetic process"/>
    <property type="evidence" value="ECO:0007669"/>
    <property type="project" value="UniProtKB-UniPathway"/>
</dbReference>
<dbReference type="PROSITE" id="PS00966">
    <property type="entry name" value="PMI_I_2"/>
    <property type="match status" value="1"/>
</dbReference>
<dbReference type="Pfam" id="PF20512">
    <property type="entry name" value="PMI_typeI_hel"/>
    <property type="match status" value="1"/>
</dbReference>
<dbReference type="PIRSF" id="PIRSF001480">
    <property type="entry name" value="Mannose-6-phosphate_isomerase"/>
    <property type="match status" value="1"/>
</dbReference>
<keyword evidence="6 11" id="KW-0862">Zinc</keyword>
<evidence type="ECO:0000256" key="9">
    <source>
        <dbReference type="ARBA" id="ARBA00030762"/>
    </source>
</evidence>
<evidence type="ECO:0000256" key="10">
    <source>
        <dbReference type="PIRSR" id="PIRSR001480-1"/>
    </source>
</evidence>
<evidence type="ECO:0000256" key="7">
    <source>
        <dbReference type="ARBA" id="ARBA00023235"/>
    </source>
</evidence>
<accession>A0A0N5AKN8</accession>
<feature type="binding site" evidence="11">
    <location>
        <position position="136"/>
    </location>
    <ligand>
        <name>Zn(2+)</name>
        <dbReference type="ChEBI" id="CHEBI:29105"/>
    </ligand>
</feature>
<sequence length="441" mass="49483">MVLEKLRCAVQCYDWGVYGNKSLVARLMECGNANFRSDPNKPYAEVGIYRYLLKLWMGVHKNGPSVIQSTNQPLQGYINEHPEVIADHENGTIQFLFKVLSVNKALSIQTHPTKERASELHAKDPKHYPDTNHKPEMVIALGNFEMLCGFRPANEIIENIESYSEFRSLLKDDIAVDELKNSDEETRKSALKRLFKMYMTAAPEEVLNACAAMTKRIKKRFITQEKSEESHHLFTENLCSKLDNLIIRLNTEFPGDVGVFAPLLLNYYSLKSGESVFLGSNIPHAYLNGDCIECMACSDNTIRAGLTPKFKDVDTLCSDLNYTMSTPPHFNPSPCGSSMTLYSPSVQEFAVMGIQASYTNALISTSRTKASIHHNAKVLEEVRASSIMIVISGSASLQFHKEEVKLSKGDVVFISADSPKLPLMTSDDFVAYRAYTPRQQH</sequence>
<evidence type="ECO:0000256" key="13">
    <source>
        <dbReference type="SAM" id="MobiDB-lite"/>
    </source>
</evidence>
<dbReference type="InterPro" id="IPR011051">
    <property type="entry name" value="RmlC_Cupin_sf"/>
</dbReference>
<proteinExistence type="inferred from homology"/>
<dbReference type="UniPathway" id="UPA00126">
    <property type="reaction ID" value="UER00423"/>
</dbReference>
<evidence type="ECO:0000256" key="3">
    <source>
        <dbReference type="ARBA" id="ARBA00010772"/>
    </source>
</evidence>
<evidence type="ECO:0000259" key="14">
    <source>
        <dbReference type="Pfam" id="PF20511"/>
    </source>
</evidence>
<feature type="active site" evidence="10">
    <location>
        <position position="303"/>
    </location>
</feature>
<dbReference type="InterPro" id="IPR046457">
    <property type="entry name" value="PMI_typeI_cat"/>
</dbReference>
<evidence type="ECO:0000256" key="6">
    <source>
        <dbReference type="ARBA" id="ARBA00022833"/>
    </source>
</evidence>
<name>A0A0N5AKN8_9BILA</name>
<dbReference type="InterPro" id="IPR001250">
    <property type="entry name" value="Man6P_Isoase-1"/>
</dbReference>
<dbReference type="EC" id="5.3.1.8" evidence="4"/>
<organism evidence="16 17">
    <name type="scientific">Syphacia muris</name>
    <dbReference type="NCBI Taxonomy" id="451379"/>
    <lineage>
        <taxon>Eukaryota</taxon>
        <taxon>Metazoa</taxon>
        <taxon>Ecdysozoa</taxon>
        <taxon>Nematoda</taxon>
        <taxon>Chromadorea</taxon>
        <taxon>Rhabditida</taxon>
        <taxon>Spirurina</taxon>
        <taxon>Oxyuridomorpha</taxon>
        <taxon>Oxyuroidea</taxon>
        <taxon>Oxyuridae</taxon>
        <taxon>Syphacia</taxon>
    </lineage>
</organism>
<evidence type="ECO:0000256" key="11">
    <source>
        <dbReference type="PIRSR" id="PIRSR001480-2"/>
    </source>
</evidence>
<evidence type="ECO:0000256" key="1">
    <source>
        <dbReference type="ARBA" id="ARBA00000757"/>
    </source>
</evidence>
<dbReference type="GO" id="GO:0008270">
    <property type="term" value="F:zinc ion binding"/>
    <property type="evidence" value="ECO:0007669"/>
    <property type="project" value="InterPro"/>
</dbReference>
<feature type="domain" description="Phosphomannose isomerase type I catalytic" evidence="14">
    <location>
        <begin position="4"/>
        <end position="152"/>
    </location>
</feature>
<evidence type="ECO:0000256" key="8">
    <source>
        <dbReference type="ARBA" id="ARBA00029741"/>
    </source>
</evidence>
<feature type="binding site" evidence="11">
    <location>
        <position position="109"/>
    </location>
    <ligand>
        <name>Zn(2+)</name>
        <dbReference type="ChEBI" id="CHEBI:29105"/>
    </ligand>
</feature>
<dbReference type="STRING" id="451379.A0A0N5AKN8"/>
<dbReference type="NCBIfam" id="TIGR00218">
    <property type="entry name" value="manA"/>
    <property type="match status" value="1"/>
</dbReference>
<feature type="region of interest" description="Disordered" evidence="13">
    <location>
        <begin position="112"/>
        <end position="131"/>
    </location>
</feature>
<dbReference type="PRINTS" id="PR00714">
    <property type="entry name" value="MAN6PISMRASE"/>
</dbReference>
<dbReference type="GO" id="GO:0005829">
    <property type="term" value="C:cytosol"/>
    <property type="evidence" value="ECO:0007669"/>
    <property type="project" value="TreeGrafter"/>
</dbReference>
<dbReference type="PANTHER" id="PTHR10309:SF0">
    <property type="entry name" value="MANNOSE-6-PHOSPHATE ISOMERASE"/>
    <property type="match status" value="1"/>
</dbReference>
<dbReference type="InterPro" id="IPR016305">
    <property type="entry name" value="Mannose-6-P_Isomerase"/>
</dbReference>
<evidence type="ECO:0000259" key="15">
    <source>
        <dbReference type="Pfam" id="PF20512"/>
    </source>
</evidence>
<dbReference type="WBParaSite" id="SMUV_0000506801-mRNA-1">
    <property type="protein sequence ID" value="SMUV_0000506801-mRNA-1"/>
    <property type="gene ID" value="SMUV_0000506801"/>
</dbReference>
<dbReference type="InterPro" id="IPR014710">
    <property type="entry name" value="RmlC-like_jellyroll"/>
</dbReference>
<dbReference type="GO" id="GO:0005975">
    <property type="term" value="P:carbohydrate metabolic process"/>
    <property type="evidence" value="ECO:0007669"/>
    <property type="project" value="InterPro"/>
</dbReference>
<keyword evidence="7" id="KW-0413">Isomerase</keyword>
<evidence type="ECO:0000313" key="17">
    <source>
        <dbReference type="WBParaSite" id="SMUV_0000506801-mRNA-1"/>
    </source>
</evidence>
<comment type="similarity">
    <text evidence="3">Belongs to the mannose-6-phosphate isomerase type 1 family.</text>
</comment>
<feature type="domain" description="Phosphomannose isomerase type I helical insertion" evidence="15">
    <location>
        <begin position="182"/>
        <end position="265"/>
    </location>
</feature>
<comment type="pathway">
    <text evidence="2 12">Nucleotide-sugar biosynthesis; GDP-alpha-D-mannose biosynthesis; alpha-D-mannose 1-phosphate from D-fructose 6-phosphate: step 1/2.</text>
</comment>
<evidence type="ECO:0000256" key="2">
    <source>
        <dbReference type="ARBA" id="ARBA00004666"/>
    </source>
</evidence>
<dbReference type="Gene3D" id="2.60.120.10">
    <property type="entry name" value="Jelly Rolls"/>
    <property type="match status" value="2"/>
</dbReference>
<dbReference type="GO" id="GO:0004476">
    <property type="term" value="F:mannose-6-phosphate isomerase activity"/>
    <property type="evidence" value="ECO:0007669"/>
    <property type="project" value="UniProtKB-EC"/>
</dbReference>
<evidence type="ECO:0000256" key="12">
    <source>
        <dbReference type="RuleBase" id="RU004248"/>
    </source>
</evidence>
<dbReference type="Gene3D" id="1.10.441.10">
    <property type="entry name" value="Phosphomannose Isomerase, domain 2"/>
    <property type="match status" value="1"/>
</dbReference>
<reference evidence="17" key="1">
    <citation type="submission" date="2017-02" db="UniProtKB">
        <authorList>
            <consortium name="WormBaseParasite"/>
        </authorList>
    </citation>
    <scope>IDENTIFICATION</scope>
</reference>
<keyword evidence="5 11" id="KW-0479">Metal-binding</keyword>
<evidence type="ECO:0000313" key="16">
    <source>
        <dbReference type="Proteomes" id="UP000046393"/>
    </source>
</evidence>